<feature type="region of interest" description="Disordered" evidence="2">
    <location>
        <begin position="448"/>
        <end position="476"/>
    </location>
</feature>
<accession>A0AA38U9A6</accession>
<dbReference type="EMBL" id="JARYMX010000001">
    <property type="protein sequence ID" value="KAJ9565542.1"/>
    <property type="molecule type" value="Genomic_DNA"/>
</dbReference>
<dbReference type="InterPro" id="IPR026960">
    <property type="entry name" value="RVT-Znf"/>
</dbReference>
<protein>
    <submittedName>
        <fullName evidence="5">Uncharacterized protein</fullName>
    </submittedName>
</protein>
<dbReference type="InterPro" id="IPR036691">
    <property type="entry name" value="Endo/exonu/phosph_ase_sf"/>
</dbReference>
<dbReference type="SUPFAM" id="SSF54928">
    <property type="entry name" value="RNA-binding domain, RBD"/>
    <property type="match status" value="1"/>
</dbReference>
<dbReference type="Proteomes" id="UP001172457">
    <property type="component" value="Chromosome 1"/>
</dbReference>
<evidence type="ECO:0000259" key="3">
    <source>
        <dbReference type="PROSITE" id="PS50102"/>
    </source>
</evidence>
<feature type="compositionally biased region" description="Basic and acidic residues" evidence="2">
    <location>
        <begin position="1"/>
        <end position="12"/>
    </location>
</feature>
<evidence type="ECO:0000259" key="4">
    <source>
        <dbReference type="PROSITE" id="PS50878"/>
    </source>
</evidence>
<dbReference type="Pfam" id="PF13966">
    <property type="entry name" value="zf-RVT"/>
    <property type="match status" value="1"/>
</dbReference>
<dbReference type="InterPro" id="IPR035979">
    <property type="entry name" value="RBD_domain_sf"/>
</dbReference>
<proteinExistence type="predicted"/>
<feature type="domain" description="Reverse transcriptase" evidence="4">
    <location>
        <begin position="1070"/>
        <end position="1348"/>
    </location>
</feature>
<sequence>MRVHGEQGEHGQSRPLGSDNLRGNATSFYFTNFPEHENESSLWKTFKVLGEVVDLYIARKRNGWGKRFGFVRFLKVRNLSELEKNINGIWIGSFRIHANIARFGRSKRKEVSKVEIKHPDGLLAKHSGKVLERRHSYAEVVKRGVNVIQSTAINSVELSSMPELLPELESSLIGELVSYDALKLVGTFHRLEGWPVCRAFYLGGLSIQLVFDCKVAAVEFLEKACVSWKVWFSTLSTWDPSFLPSSRVARLVIQGVPLHAWCATSFEKIGGCWGKVINSIHSIGNGLSKVYGVVDVLTSKQELIRGTIDVKLKNKIFPVRVWERDWDGPELGEILDDRSAMDSQSEGIDSSWEGDYKEDYFSSPPSNSGVDPAGTVDGVAIGVATGVAGESSLCPVNLGKETFAQFPNSDRESLGTEKKKSFAGAAHVEDEVTPLDCEAVKPWSSPQVFQKSVGSDPVVRDSSKESGPIPHARLGPINLVDNEDQLQPTSSTSPCLDKVDVFPPSQVDNPFTEEDLGVKSFVEDSFINSMEEELGLNFENSYERGTAFVSNRDDQTSSDSEAKIERSSRRLKKIDAGHSFGPSLPVISRSQELDGLLKVGKAIVLSWNLNGLGKGEKRLWINDTVMQRNIGILCLQETKTSVQQEWQISSIWRGKSVGFVSLDAIGNSAGILTVWDTNLFDVSDSCKQEGFVAVWGVWKEKQIPLGGINVYAPQCVSSRRSLWHAIQWVVRTNGDSAWIVCGDFNEVRFPEERLGSVFDSLGARSFNDFIFSTGLTDLNLGGRKYTWMKADLSGSLAYCILVCLPRLLSDHCPILMETGNPDFGPVPFKWFNSWLMDKELDVIIRKNWEEDRPEFLVFSKLERLSRKLRHIKKAVKDWRLGVKQVSNEDLKEINRKISAIDFLAEHGGFDIEMIKEKGELMAKAKDLYSAKLSDLKQKAKSKWVLEGDENTRYFHGVINKKYKRNRIHGVNINGRWNSSPESVKEAAFSYFKDKFQEPHPTRPALNSSLFKKLSDAQSAQLELPFDGQEIKKAVWNCGCNKAPGPDGFTFEFIRRFWDVVGSDFIEAVSFFGSNQLLNPGSNSSFITLIPKVRDPLSFIDYRPINLIGCISKVISKVLAERIKIVMDSVISNSQSAFITGRSILDGPLIVNEVISWAKKMRKKILIFKADFAKAFDSLNWNFLDNVLLQMGFGLRWRSWVKGLTRTTKCSVLINGVPSREFRMEKGIRQGDPLAPFLFILAAEGLSIVFREAQRSNIFKGIRPGNLQEELSLLQFADDAIIMGEWEPENAKNLIRILKCFELCSGLRINLSKSSLMGVSVPKEEVQKVAHWLNCKKGSIPFTYLGLPVGDNMAKASAWKPIIDKFKSRLSLWKAKHLSAGGRLCLIKSVLGGLGNYFFSLYKAPNKVLSSLESIRRRFFWGEVNQSRKINWVVWNKVLRDKKSGGLGIGSLKALNLAMLSKWHWREKVEPNAKWKHVISAISGSFNGSRIGVWKSIQRIDRELEAWGINLQNLIIPNEDNRGWSWQLDDNGEFSVRSLRKFIDCLILPSADSETIWVKGVTSKANVHLWRVMNNRLPTMDNLIKRGVLVNSDGCKFCISNQESADHVARSISDLWESIDSGSSGSLDRMIRRTIGAAFFWVLWNQRNNKTFSGAVKKEREIAEDIKFLAYDWIRGRVKAGKCLIWENWWCNPLVALSSCMALASR</sequence>
<comment type="caution">
    <text evidence="5">The sequence shown here is derived from an EMBL/GenBank/DDBJ whole genome shotgun (WGS) entry which is preliminary data.</text>
</comment>
<dbReference type="InterPro" id="IPR043502">
    <property type="entry name" value="DNA/RNA_pol_sf"/>
</dbReference>
<dbReference type="SUPFAM" id="SSF56219">
    <property type="entry name" value="DNase I-like"/>
    <property type="match status" value="1"/>
</dbReference>
<evidence type="ECO:0000256" key="1">
    <source>
        <dbReference type="PROSITE-ProRule" id="PRU00176"/>
    </source>
</evidence>
<gene>
    <name evidence="5" type="ORF">OSB04_001508</name>
</gene>
<dbReference type="PANTHER" id="PTHR33116:SF77">
    <property type="entry name" value="RNA-DIRECTED DNA POLYMERASE"/>
    <property type="match status" value="1"/>
</dbReference>
<feature type="compositionally biased region" description="Basic and acidic residues" evidence="2">
    <location>
        <begin position="551"/>
        <end position="569"/>
    </location>
</feature>
<dbReference type="SUPFAM" id="SSF56672">
    <property type="entry name" value="DNA/RNA polymerases"/>
    <property type="match status" value="1"/>
</dbReference>
<dbReference type="InterPro" id="IPR000477">
    <property type="entry name" value="RT_dom"/>
</dbReference>
<keyword evidence="6" id="KW-1185">Reference proteome</keyword>
<dbReference type="Gene3D" id="3.60.10.10">
    <property type="entry name" value="Endonuclease/exonuclease/phosphatase"/>
    <property type="match status" value="1"/>
</dbReference>
<dbReference type="Pfam" id="PF00078">
    <property type="entry name" value="RVT_1"/>
    <property type="match status" value="1"/>
</dbReference>
<keyword evidence="1" id="KW-0694">RNA-binding</keyword>
<reference evidence="5" key="1">
    <citation type="submission" date="2023-03" db="EMBL/GenBank/DDBJ databases">
        <title>Chromosome-scale reference genome and RAD-based genetic map of yellow starthistle (Centaurea solstitialis) reveal putative structural variation and QTLs associated with invader traits.</title>
        <authorList>
            <person name="Reatini B."/>
            <person name="Cang F.A."/>
            <person name="Jiang Q."/>
            <person name="Mckibben M.T.W."/>
            <person name="Barker M.S."/>
            <person name="Rieseberg L.H."/>
            <person name="Dlugosch K.M."/>
        </authorList>
    </citation>
    <scope>NUCLEOTIDE SEQUENCE</scope>
    <source>
        <strain evidence="5">CAN-66</strain>
        <tissue evidence="5">Leaf</tissue>
    </source>
</reference>
<feature type="region of interest" description="Disordered" evidence="2">
    <location>
        <begin position="1"/>
        <end position="20"/>
    </location>
</feature>
<dbReference type="CDD" id="cd01650">
    <property type="entry name" value="RT_nLTR_like"/>
    <property type="match status" value="1"/>
</dbReference>
<evidence type="ECO:0000313" key="6">
    <source>
        <dbReference type="Proteomes" id="UP001172457"/>
    </source>
</evidence>
<dbReference type="InterPro" id="IPR000504">
    <property type="entry name" value="RRM_dom"/>
</dbReference>
<feature type="region of interest" description="Disordered" evidence="2">
    <location>
        <begin position="549"/>
        <end position="569"/>
    </location>
</feature>
<name>A0AA38U9A6_9ASTR</name>
<dbReference type="PROSITE" id="PS50102">
    <property type="entry name" value="RRM"/>
    <property type="match status" value="1"/>
</dbReference>
<dbReference type="GO" id="GO:0003723">
    <property type="term" value="F:RNA binding"/>
    <property type="evidence" value="ECO:0007669"/>
    <property type="project" value="UniProtKB-UniRule"/>
</dbReference>
<organism evidence="5 6">
    <name type="scientific">Centaurea solstitialis</name>
    <name type="common">yellow star-thistle</name>
    <dbReference type="NCBI Taxonomy" id="347529"/>
    <lineage>
        <taxon>Eukaryota</taxon>
        <taxon>Viridiplantae</taxon>
        <taxon>Streptophyta</taxon>
        <taxon>Embryophyta</taxon>
        <taxon>Tracheophyta</taxon>
        <taxon>Spermatophyta</taxon>
        <taxon>Magnoliopsida</taxon>
        <taxon>eudicotyledons</taxon>
        <taxon>Gunneridae</taxon>
        <taxon>Pentapetalae</taxon>
        <taxon>asterids</taxon>
        <taxon>campanulids</taxon>
        <taxon>Asterales</taxon>
        <taxon>Asteraceae</taxon>
        <taxon>Carduoideae</taxon>
        <taxon>Cardueae</taxon>
        <taxon>Centaureinae</taxon>
        <taxon>Centaurea</taxon>
    </lineage>
</organism>
<dbReference type="CDD" id="cd00590">
    <property type="entry name" value="RRM_SF"/>
    <property type="match status" value="1"/>
</dbReference>
<feature type="domain" description="RRM" evidence="3">
    <location>
        <begin position="26"/>
        <end position="103"/>
    </location>
</feature>
<dbReference type="Gene3D" id="3.30.70.330">
    <property type="match status" value="1"/>
</dbReference>
<dbReference type="PANTHER" id="PTHR33116">
    <property type="entry name" value="REVERSE TRANSCRIPTASE ZINC-BINDING DOMAIN-CONTAINING PROTEIN-RELATED-RELATED"/>
    <property type="match status" value="1"/>
</dbReference>
<dbReference type="SMART" id="SM00360">
    <property type="entry name" value="RRM"/>
    <property type="match status" value="1"/>
</dbReference>
<dbReference type="InterPro" id="IPR012677">
    <property type="entry name" value="Nucleotide-bd_a/b_plait_sf"/>
</dbReference>
<dbReference type="Pfam" id="PF00076">
    <property type="entry name" value="RRM_1"/>
    <property type="match status" value="1"/>
</dbReference>
<evidence type="ECO:0000256" key="2">
    <source>
        <dbReference type="SAM" id="MobiDB-lite"/>
    </source>
</evidence>
<evidence type="ECO:0000313" key="5">
    <source>
        <dbReference type="EMBL" id="KAJ9565542.1"/>
    </source>
</evidence>
<dbReference type="PROSITE" id="PS50878">
    <property type="entry name" value="RT_POL"/>
    <property type="match status" value="1"/>
</dbReference>